<organism evidence="2 3">
    <name type="scientific">Metschnikowia pulcherrima</name>
    <dbReference type="NCBI Taxonomy" id="27326"/>
    <lineage>
        <taxon>Eukaryota</taxon>
        <taxon>Fungi</taxon>
        <taxon>Dikarya</taxon>
        <taxon>Ascomycota</taxon>
        <taxon>Saccharomycotina</taxon>
        <taxon>Pichiomycetes</taxon>
        <taxon>Metschnikowiaceae</taxon>
        <taxon>Metschnikowia</taxon>
    </lineage>
</organism>
<feature type="region of interest" description="Disordered" evidence="1">
    <location>
        <begin position="52"/>
        <end position="98"/>
    </location>
</feature>
<evidence type="ECO:0000256" key="1">
    <source>
        <dbReference type="SAM" id="MobiDB-lite"/>
    </source>
</evidence>
<dbReference type="EMBL" id="JACBPP010000002">
    <property type="protein sequence ID" value="KAF8003857.1"/>
    <property type="molecule type" value="Genomic_DNA"/>
</dbReference>
<gene>
    <name evidence="2" type="ORF">HF325_001305</name>
</gene>
<keyword evidence="3" id="KW-1185">Reference proteome</keyword>
<feature type="compositionally biased region" description="Polar residues" evidence="1">
    <location>
        <begin position="79"/>
        <end position="89"/>
    </location>
</feature>
<dbReference type="AlphaFoldDB" id="A0A8H7GVT4"/>
<accession>A0A8H7GVT4</accession>
<sequence>MKVYQVSFCFWTLSHFASGAHVKRLSSTANEIIGYSEPNLVRAYATTKNLQPGGKSKRCSDCSDSSSDENEDGKLYYFSDSSTPGASSPDQHELSREDEIKRADGITGADETAEEPSDVVDANDFERRLEKLDRLLRSYVSDTAFDYLRFALDYEKVRYEMSNLRETMRILCPGSEGCQASKLFTNVEFHFLGMELHHDIRLKYLEGDYLVYGSKQLTEMSLRLFEFDISLLIFSDPLSKLPAIDSDFESKYNAKAEQFAFLMEKYEKIGSENGLLSKRVQNISFYLRNIKSLIIRAKSSGSQITSDAGSSKELVRASSAFSNVAGAKKLLSLDSIIKKFKDLKLDLEIVSSTKSPGQGPILDAIKLRFEKLTTEIQSSTFAEDQKMPAIEVMNDVSRQIGLLEAFPPSSETAKFSEIEKSDMSFDRERVRWVPEPGARAEFVQTGFMEEEEIDAICSELEVIALSLQNTWQGKARVPASTYQSTIRNYQNRLTAIEARVQATFVPMTYKASCMSFSLMMVKKLSHEHDDMIISYFKLIDAAAFRCGV</sequence>
<comment type="caution">
    <text evidence="2">The sequence shown here is derived from an EMBL/GenBank/DDBJ whole genome shotgun (WGS) entry which is preliminary data.</text>
</comment>
<evidence type="ECO:0000313" key="2">
    <source>
        <dbReference type="EMBL" id="KAF8003857.1"/>
    </source>
</evidence>
<protein>
    <submittedName>
        <fullName evidence="2">Uncharacterized protein</fullName>
    </submittedName>
</protein>
<evidence type="ECO:0000313" key="3">
    <source>
        <dbReference type="Proteomes" id="UP000649328"/>
    </source>
</evidence>
<proteinExistence type="predicted"/>
<name>A0A8H7GVT4_9ASCO</name>
<reference evidence="2" key="1">
    <citation type="submission" date="2020-10" db="EMBL/GenBank/DDBJ databases">
        <title>The Whole-Genome Sequence of Metschnikowia persimmonesis, a Novel Endophytic Yeast Species Isolated from Medicinal Plant Diospyros kaki Thumb.</title>
        <authorList>
            <person name="Rahmat E."/>
            <person name="Kang Y."/>
        </authorList>
    </citation>
    <scope>NUCLEOTIDE SEQUENCE</scope>
    <source>
        <strain evidence="2">KIOM G15050</strain>
    </source>
</reference>
<dbReference type="Proteomes" id="UP000649328">
    <property type="component" value="Unassembled WGS sequence"/>
</dbReference>
<dbReference type="OrthoDB" id="10320171at2759"/>